<sequence>MSMQLEDIDGARGNGKHTLLVLKQGLSCHRSRNYDEILKSCQMYFKAQIEHKQEKIEQEIQLDRLCILCVECLKSEYPIRLGKLYSTTSSKINF</sequence>
<evidence type="ECO:0000313" key="1">
    <source>
        <dbReference type="EMBL" id="KMZ69289.1"/>
    </source>
</evidence>
<name>A0A0K9PK09_ZOSMR</name>
<dbReference type="AlphaFoldDB" id="A0A0K9PK09"/>
<dbReference type="Proteomes" id="UP000036987">
    <property type="component" value="Unassembled WGS sequence"/>
</dbReference>
<protein>
    <submittedName>
        <fullName evidence="1">Uncharacterized protein</fullName>
    </submittedName>
</protein>
<proteinExistence type="predicted"/>
<dbReference type="EMBL" id="LFYR01000781">
    <property type="protein sequence ID" value="KMZ69289.1"/>
    <property type="molecule type" value="Genomic_DNA"/>
</dbReference>
<reference evidence="2" key="1">
    <citation type="journal article" date="2016" name="Nature">
        <title>The genome of the seagrass Zostera marina reveals angiosperm adaptation to the sea.</title>
        <authorList>
            <person name="Olsen J.L."/>
            <person name="Rouze P."/>
            <person name="Verhelst B."/>
            <person name="Lin Y.-C."/>
            <person name="Bayer T."/>
            <person name="Collen J."/>
            <person name="Dattolo E."/>
            <person name="De Paoli E."/>
            <person name="Dittami S."/>
            <person name="Maumus F."/>
            <person name="Michel G."/>
            <person name="Kersting A."/>
            <person name="Lauritano C."/>
            <person name="Lohaus R."/>
            <person name="Toepel M."/>
            <person name="Tonon T."/>
            <person name="Vanneste K."/>
            <person name="Amirebrahimi M."/>
            <person name="Brakel J."/>
            <person name="Bostroem C."/>
            <person name="Chovatia M."/>
            <person name="Grimwood J."/>
            <person name="Jenkins J.W."/>
            <person name="Jueterbock A."/>
            <person name="Mraz A."/>
            <person name="Stam W.T."/>
            <person name="Tice H."/>
            <person name="Bornberg-Bauer E."/>
            <person name="Green P.J."/>
            <person name="Pearson G.A."/>
            <person name="Procaccini G."/>
            <person name="Duarte C.M."/>
            <person name="Schmutz J."/>
            <person name="Reusch T.B.H."/>
            <person name="Van de Peer Y."/>
        </authorList>
    </citation>
    <scope>NUCLEOTIDE SEQUENCE [LARGE SCALE GENOMIC DNA]</scope>
    <source>
        <strain evidence="2">cv. Finnish</strain>
    </source>
</reference>
<gene>
    <name evidence="1" type="ORF">ZOSMA_218G00080</name>
</gene>
<accession>A0A0K9PK09</accession>
<evidence type="ECO:0000313" key="2">
    <source>
        <dbReference type="Proteomes" id="UP000036987"/>
    </source>
</evidence>
<keyword evidence="2" id="KW-1185">Reference proteome</keyword>
<comment type="caution">
    <text evidence="1">The sequence shown here is derived from an EMBL/GenBank/DDBJ whole genome shotgun (WGS) entry which is preliminary data.</text>
</comment>
<organism evidence="1 2">
    <name type="scientific">Zostera marina</name>
    <name type="common">Eelgrass</name>
    <dbReference type="NCBI Taxonomy" id="29655"/>
    <lineage>
        <taxon>Eukaryota</taxon>
        <taxon>Viridiplantae</taxon>
        <taxon>Streptophyta</taxon>
        <taxon>Embryophyta</taxon>
        <taxon>Tracheophyta</taxon>
        <taxon>Spermatophyta</taxon>
        <taxon>Magnoliopsida</taxon>
        <taxon>Liliopsida</taxon>
        <taxon>Zosteraceae</taxon>
        <taxon>Zostera</taxon>
    </lineage>
</organism>